<dbReference type="PROSITE" id="PS51257">
    <property type="entry name" value="PROKAR_LIPOPROTEIN"/>
    <property type="match status" value="1"/>
</dbReference>
<evidence type="ECO:0000313" key="2">
    <source>
        <dbReference type="EMBL" id="REH00255.1"/>
    </source>
</evidence>
<dbReference type="Proteomes" id="UP000257136">
    <property type="component" value="Unassembled WGS sequence"/>
</dbReference>
<keyword evidence="1" id="KW-1133">Transmembrane helix</keyword>
<evidence type="ECO:0000313" key="3">
    <source>
        <dbReference type="Proteomes" id="UP000257136"/>
    </source>
</evidence>
<name>A0A3E0EPS8_9FLAO</name>
<proteinExistence type="predicted"/>
<keyword evidence="3" id="KW-1185">Reference proteome</keyword>
<comment type="caution">
    <text evidence="2">The sequence shown here is derived from an EMBL/GenBank/DDBJ whole genome shotgun (WGS) entry which is preliminary data.</text>
</comment>
<gene>
    <name evidence="2" type="ORF">C8P67_103231</name>
</gene>
<dbReference type="AlphaFoldDB" id="A0A3E0EPS8"/>
<keyword evidence="1" id="KW-0472">Membrane</keyword>
<keyword evidence="1" id="KW-0812">Transmembrane</keyword>
<accession>A0A3E0EPS8</accession>
<reference evidence="2 3" key="1">
    <citation type="submission" date="2018-08" db="EMBL/GenBank/DDBJ databases">
        <title>Genomic Encyclopedia of Archaeal and Bacterial Type Strains, Phase II (KMG-II): from individual species to whole genera.</title>
        <authorList>
            <person name="Goeker M."/>
        </authorList>
    </citation>
    <scope>NUCLEOTIDE SEQUENCE [LARGE SCALE GENOMIC DNA]</scope>
    <source>
        <strain evidence="2 3">DSM 100880</strain>
    </source>
</reference>
<evidence type="ECO:0008006" key="4">
    <source>
        <dbReference type="Google" id="ProtNLM"/>
    </source>
</evidence>
<feature type="transmembrane region" description="Helical" evidence="1">
    <location>
        <begin position="154"/>
        <end position="174"/>
    </location>
</feature>
<evidence type="ECO:0000256" key="1">
    <source>
        <dbReference type="SAM" id="Phobius"/>
    </source>
</evidence>
<dbReference type="EMBL" id="QUNI01000003">
    <property type="protein sequence ID" value="REH00255.1"/>
    <property type="molecule type" value="Genomic_DNA"/>
</dbReference>
<sequence length="199" mass="23058">MKTLKYILLALFVFSCKTKTVTLEKTREKEISEMKRHFDSMFRLSIKHELDWKKSQLAVNSNMVLTSFVELDSSGNRKPFHFKHYVDGDLKEEIYLEGGEINTQTETKETKATEKKEESKVEKGRIEVDVGEKKATDKLKLDKAKKAETKGFQFGFYVWLLVLIIVIIILSWIAKKFKLPDKFVSLFKTIGGLKKPSNI</sequence>
<dbReference type="RefSeq" id="WP_115811433.1">
    <property type="nucleotide sequence ID" value="NZ_QUNI01000003.1"/>
</dbReference>
<dbReference type="OrthoDB" id="1358058at2"/>
<protein>
    <recommendedName>
        <fullName evidence="4">Lipoprotein</fullName>
    </recommendedName>
</protein>
<organism evidence="2 3">
    <name type="scientific">Flavobacterium aquicola</name>
    <dbReference type="NCBI Taxonomy" id="1682742"/>
    <lineage>
        <taxon>Bacteria</taxon>
        <taxon>Pseudomonadati</taxon>
        <taxon>Bacteroidota</taxon>
        <taxon>Flavobacteriia</taxon>
        <taxon>Flavobacteriales</taxon>
        <taxon>Flavobacteriaceae</taxon>
        <taxon>Flavobacterium</taxon>
    </lineage>
</organism>